<dbReference type="EMBL" id="MHKB01000013">
    <property type="protein sequence ID" value="OGY78616.1"/>
    <property type="molecule type" value="Genomic_DNA"/>
</dbReference>
<name>A0A1G2AQ44_9BACT</name>
<feature type="compositionally biased region" description="Acidic residues" evidence="2">
    <location>
        <begin position="14"/>
        <end position="27"/>
    </location>
</feature>
<feature type="coiled-coil region" evidence="1">
    <location>
        <begin position="213"/>
        <end position="240"/>
    </location>
</feature>
<reference evidence="3 4" key="1">
    <citation type="journal article" date="2016" name="Nat. Commun.">
        <title>Thousands of microbial genomes shed light on interconnected biogeochemical processes in an aquifer system.</title>
        <authorList>
            <person name="Anantharaman K."/>
            <person name="Brown C.T."/>
            <person name="Hug L.A."/>
            <person name="Sharon I."/>
            <person name="Castelle C.J."/>
            <person name="Probst A.J."/>
            <person name="Thomas B.C."/>
            <person name="Singh A."/>
            <person name="Wilkins M.J."/>
            <person name="Karaoz U."/>
            <person name="Brodie E.L."/>
            <person name="Williams K.H."/>
            <person name="Hubbard S.S."/>
            <person name="Banfield J.F."/>
        </authorList>
    </citation>
    <scope>NUCLEOTIDE SEQUENCE [LARGE SCALE GENOMIC DNA]</scope>
</reference>
<evidence type="ECO:0000256" key="1">
    <source>
        <dbReference type="SAM" id="Coils"/>
    </source>
</evidence>
<feature type="compositionally biased region" description="Basic and acidic residues" evidence="2">
    <location>
        <begin position="45"/>
        <end position="60"/>
    </location>
</feature>
<keyword evidence="1" id="KW-0175">Coiled coil</keyword>
<feature type="coiled-coil region" evidence="1">
    <location>
        <begin position="951"/>
        <end position="997"/>
    </location>
</feature>
<accession>A0A1G2AQ44</accession>
<feature type="compositionally biased region" description="Basic and acidic residues" evidence="2">
    <location>
        <begin position="1"/>
        <end position="13"/>
    </location>
</feature>
<feature type="compositionally biased region" description="Polar residues" evidence="2">
    <location>
        <begin position="1474"/>
        <end position="1488"/>
    </location>
</feature>
<dbReference type="STRING" id="1798540.A3B74_04515"/>
<feature type="compositionally biased region" description="Basic and acidic residues" evidence="2">
    <location>
        <begin position="577"/>
        <end position="587"/>
    </location>
</feature>
<evidence type="ECO:0000256" key="2">
    <source>
        <dbReference type="SAM" id="MobiDB-lite"/>
    </source>
</evidence>
<sequence length="2210" mass="248720">MEPNEPRNPKELDSLEDMEQESQEEAELEKSEDYGAPRKGRKGKSKEEKGRKEKARWRDQDQEEELWSKGKKQKKPFVENIAGATPEEVQAIEAQKEEAQKREASEARETESAAARIPEKPAEARRYVRDTRREYEALADKLVKATLPGAFEREEVKDTPESARKLGGIRRSAKMERERLQAVLETGYEEAQMILDESELTQEPTTTSVQYARERYRRNYQRLQELLAAARKDALETGNEESSRKTESLQVMLYRFLENIGARLPKAKATEEHISVRDRARQWLESRIKPAGETEVSQSPESPAVTQEISPARKLPENFHQLSEKEQAKTFFEYNGGEEKMQQAIEAGRVAMEGYIAQHFAQLKNLELQDPEFAQAFSEFLNASIHGTRTLKQEERLQFQEAFKEKLTEHKAGWEANIHAAYTETKENIFDSAWNGRLGALMQAHERAHQKYNELNARRANGKIDMKGHLLHMKFEDATYKLEAEVNQEQWRVEKLFLAWLTTNAGKYRWLAHRSVTEPVLDPALRDTYDYFLAHHNRELTALDRIKDEDAQTFLDEVEVLLSTRKEEAETPLLQEKAQKTPEEERISSGPVVEETMQAPHGPEQEAEQIQEAINIVPGWMDTYIAEHAAKLKNLDTTSERDKGAFEKIFSTFLRTFFFADQRKLTLEQRASLKEVFEKKIAECKAGWETNIRDVYAEVKETIFDPAWNGRLGKLITYKAVADPKVVELGRARSRRLLTEKERQDFNALNETVGKLQQEIWHEGYSVQKSCIDWFEAHREDYPWLKDTKEESAVLNPVIQDLYAYFVAEHQAEMENLEPLVDTDIDEFLAYAESILREKREISEESTELNRGVDQDIARETKEEGTRFTQSTSETYPEEKERAQEEDQEVKREIAQEARTVLEGQPKELFQSVGQNVAHDMTLFQGRLEELDGKVARARKAFKEAKDPDTQKDYKKMQQDLEEERKQLLENMQDTVYGSLKDALDVALKNVQELRENERLRSEVINKVTGRLHQDVEGKAMDASLWKRVWTNVKGQLPITVAAIGASFLGRVNFAGMAMDSVLRSLYLPTLTGTIRTAVLGYSIGGKERRVREQEAVKHQAMKKMMKENPDWLKSSIIALITSELQKSEKLEDAVEAYFGHLSPVEKNTIQNALGTLQSVEAGNSQRAQGFSEPKVRVVLDFLNNYVMGFATGSYFSKKALEAKAKGAEAGNLVASSVIGGGLVYAMQGAGKYAVWGRMALLGALGQRIGSAVDRWVEQTQTRKAVESKVEYLKERKFFNPHYTFTMPVREDVIEDSFKNGVCETDYVLAKDLLDLYKGDPKFPISQAQVAEVENFVHSYERNKMEMWSLMRSTAESVLDDIYVLDKTNTEALERELGRKGMKREVVSAAIQLASTGGFAAVGAALPAVVMWAFGKKQTDAELAALQSEKPGASQAPLTPEKIAMQDTTAQAAPGILQKFFGGGKVAPSEAVPPQSQVGPENTQTQEKSLAEAYSEAGVKKEVQDLDGAEQIPPAEREEDFAGLEKVGRGPAGSLAGGVMRTELETQNGGETEEQLVKEAEAASLFSPEPAVNQKLTPEKFFERQAVLKAFGYDAKVDEAKKISISIEFGGKGPKHLEDALDGLGGQGMIARDIEVYSTAGKTPITEDALNQIRTLDALKAGRILNISQNILAAYEGRGLADIQEGLKASEFSIEGNKLSIQNYDTFYNKVLQPLAERASTHITPEGAEEGKFGALAFVDNVKKTTLHMLQEGMMKQTTKTPVEMKIPDFNEDSLVTKAEQRLFTGSAAEALKPLQDQGWEVERMNFSVGARAESFGSAVLKNGDQTIELGLDLHARHILGEGTGEALGAGHIVAVDGKELEEPIPLDTENIGEQIFGVQNRSIQESIEESLKDLKPEETGINPEHIQSIAKGLDIDTRGPMNPTQELRLTTLLTKHPFLDLYKTEGTFDPEKIKFIDAHQERTDDEFIKLFSQTEGIQKDTGVEIGFEAVDSLVKKGITLTEAGHGVTKIHWTGSNIDMTLWKEEDTVYASYVPKGSSASVRHIDPMGVDIKTKIENPAEWLQKPDQIHAKAQQMLSIEAEAKRFVGDIEKLQKNPSLFGKNLPNEYVKLILKTPWQSAYWEKKGFVDDLLHRGVRSDLPVSGIKTPLGKIQETLEAALRSTNYQRLLNYFDYIDPKMMQKATIGQILMALTEMKATGKVPDTLPKAYL</sequence>
<proteinExistence type="predicted"/>
<feature type="compositionally biased region" description="Basic and acidic residues" evidence="2">
    <location>
        <begin position="94"/>
        <end position="125"/>
    </location>
</feature>
<dbReference type="Proteomes" id="UP000177165">
    <property type="component" value="Unassembled WGS sequence"/>
</dbReference>
<feature type="region of interest" description="Disordered" evidence="2">
    <location>
        <begin position="843"/>
        <end position="888"/>
    </location>
</feature>
<feature type="region of interest" description="Disordered" evidence="2">
    <location>
        <begin position="1"/>
        <end position="125"/>
    </location>
</feature>
<gene>
    <name evidence="3" type="ORF">A3B74_04515</name>
</gene>
<feature type="region of interest" description="Disordered" evidence="2">
    <location>
        <begin position="571"/>
        <end position="590"/>
    </location>
</feature>
<evidence type="ECO:0000313" key="3">
    <source>
        <dbReference type="EMBL" id="OGY78616.1"/>
    </source>
</evidence>
<comment type="caution">
    <text evidence="3">The sequence shown here is derived from an EMBL/GenBank/DDBJ whole genome shotgun (WGS) entry which is preliminary data.</text>
</comment>
<evidence type="ECO:0000313" key="4">
    <source>
        <dbReference type="Proteomes" id="UP000177165"/>
    </source>
</evidence>
<organism evidence="3 4">
    <name type="scientific">Candidatus Kerfeldbacteria bacterium RIFCSPHIGHO2_02_FULL_42_14</name>
    <dbReference type="NCBI Taxonomy" id="1798540"/>
    <lineage>
        <taxon>Bacteria</taxon>
        <taxon>Candidatus Kerfeldiibacteriota</taxon>
    </lineage>
</organism>
<feature type="compositionally biased region" description="Basic and acidic residues" evidence="2">
    <location>
        <begin position="877"/>
        <end position="888"/>
    </location>
</feature>
<protein>
    <submittedName>
        <fullName evidence="3">Uncharacterized protein</fullName>
    </submittedName>
</protein>
<feature type="region of interest" description="Disordered" evidence="2">
    <location>
        <begin position="1466"/>
        <end position="1490"/>
    </location>
</feature>
<feature type="compositionally biased region" description="Basic and acidic residues" evidence="2">
    <location>
        <begin position="851"/>
        <end position="866"/>
    </location>
</feature>